<evidence type="ECO:0000259" key="5">
    <source>
        <dbReference type="PROSITE" id="PS50893"/>
    </source>
</evidence>
<dbReference type="InterPro" id="IPR003593">
    <property type="entry name" value="AAA+_ATPase"/>
</dbReference>
<dbReference type="Gene3D" id="3.40.50.300">
    <property type="entry name" value="P-loop containing nucleotide triphosphate hydrolases"/>
    <property type="match status" value="2"/>
</dbReference>
<dbReference type="InterPro" id="IPR027417">
    <property type="entry name" value="P-loop_NTPase"/>
</dbReference>
<comment type="similarity">
    <text evidence="1">Belongs to the ABC transporter superfamily.</text>
</comment>
<keyword evidence="7" id="KW-1185">Reference proteome</keyword>
<dbReference type="PANTHER" id="PTHR43776:SF7">
    <property type="entry name" value="D,D-DIPEPTIDE TRANSPORT ATP-BINDING PROTEIN DDPF-RELATED"/>
    <property type="match status" value="1"/>
</dbReference>
<proteinExistence type="inferred from homology"/>
<feature type="domain" description="ABC transporter" evidence="5">
    <location>
        <begin position="20"/>
        <end position="270"/>
    </location>
</feature>
<feature type="domain" description="ABC transporter" evidence="5">
    <location>
        <begin position="294"/>
        <end position="547"/>
    </location>
</feature>
<dbReference type="NCBIfam" id="NF008453">
    <property type="entry name" value="PRK11308.1"/>
    <property type="match status" value="2"/>
</dbReference>
<dbReference type="Pfam" id="PF00005">
    <property type="entry name" value="ABC_tran"/>
    <property type="match status" value="2"/>
</dbReference>
<dbReference type="PANTHER" id="PTHR43776">
    <property type="entry name" value="TRANSPORT ATP-BINDING PROTEIN"/>
    <property type="match status" value="1"/>
</dbReference>
<evidence type="ECO:0000313" key="7">
    <source>
        <dbReference type="Proteomes" id="UP001224674"/>
    </source>
</evidence>
<gene>
    <name evidence="6" type="ORF">QDX21_00895</name>
</gene>
<dbReference type="PROSITE" id="PS50893">
    <property type="entry name" value="ABC_TRANSPORTER_2"/>
    <property type="match status" value="2"/>
</dbReference>
<evidence type="ECO:0000256" key="1">
    <source>
        <dbReference type="ARBA" id="ARBA00005417"/>
    </source>
</evidence>
<protein>
    <submittedName>
        <fullName evidence="6">ABC transporter ATP-binding protein</fullName>
    </submittedName>
</protein>
<dbReference type="InterPro" id="IPR003439">
    <property type="entry name" value="ABC_transporter-like_ATP-bd"/>
</dbReference>
<keyword evidence="2" id="KW-0813">Transport</keyword>
<dbReference type="GO" id="GO:0015833">
    <property type="term" value="P:peptide transport"/>
    <property type="evidence" value="ECO:0007669"/>
    <property type="project" value="InterPro"/>
</dbReference>
<keyword evidence="3" id="KW-0547">Nucleotide-binding</keyword>
<dbReference type="EMBL" id="CP122566">
    <property type="protein sequence ID" value="WGH93410.1"/>
    <property type="molecule type" value="Genomic_DNA"/>
</dbReference>
<keyword evidence="4 6" id="KW-0067">ATP-binding</keyword>
<dbReference type="RefSeq" id="WP_279674923.1">
    <property type="nucleotide sequence ID" value="NZ_CP122566.1"/>
</dbReference>
<dbReference type="PROSITE" id="PS00211">
    <property type="entry name" value="ABC_TRANSPORTER_1"/>
    <property type="match status" value="2"/>
</dbReference>
<organism evidence="6 7">
    <name type="scientific">Auritidibacter ignavus</name>
    <dbReference type="NCBI Taxonomy" id="678932"/>
    <lineage>
        <taxon>Bacteria</taxon>
        <taxon>Bacillati</taxon>
        <taxon>Actinomycetota</taxon>
        <taxon>Actinomycetes</taxon>
        <taxon>Micrococcales</taxon>
        <taxon>Micrococcaceae</taxon>
        <taxon>Auritidibacter</taxon>
    </lineage>
</organism>
<dbReference type="InterPro" id="IPR013563">
    <property type="entry name" value="Oligopep_ABC_C"/>
</dbReference>
<accession>A0AAJ6AHJ9</accession>
<dbReference type="Pfam" id="PF08352">
    <property type="entry name" value="oligo_HPY"/>
    <property type="match status" value="1"/>
</dbReference>
<dbReference type="InterPro" id="IPR050319">
    <property type="entry name" value="ABC_transp_ATP-bind"/>
</dbReference>
<dbReference type="SMART" id="SM00382">
    <property type="entry name" value="AAA"/>
    <property type="match status" value="2"/>
</dbReference>
<dbReference type="GO" id="GO:0005524">
    <property type="term" value="F:ATP binding"/>
    <property type="evidence" value="ECO:0007669"/>
    <property type="project" value="UniProtKB-KW"/>
</dbReference>
<evidence type="ECO:0000313" key="6">
    <source>
        <dbReference type="EMBL" id="WGH93410.1"/>
    </source>
</evidence>
<dbReference type="Proteomes" id="UP001224674">
    <property type="component" value="Chromosome"/>
</dbReference>
<evidence type="ECO:0000256" key="2">
    <source>
        <dbReference type="ARBA" id="ARBA00022448"/>
    </source>
</evidence>
<dbReference type="CDD" id="cd03257">
    <property type="entry name" value="ABC_NikE_OppD_transporters"/>
    <property type="match status" value="2"/>
</dbReference>
<dbReference type="SUPFAM" id="SSF52540">
    <property type="entry name" value="P-loop containing nucleoside triphosphate hydrolases"/>
    <property type="match status" value="2"/>
</dbReference>
<dbReference type="GO" id="GO:0016887">
    <property type="term" value="F:ATP hydrolysis activity"/>
    <property type="evidence" value="ECO:0007669"/>
    <property type="project" value="InterPro"/>
</dbReference>
<dbReference type="InterPro" id="IPR017871">
    <property type="entry name" value="ABC_transporter-like_CS"/>
</dbReference>
<reference evidence="6 7" key="1">
    <citation type="submission" date="2023-03" db="EMBL/GenBank/DDBJ databases">
        <title>Complete genome sequences of several Auritidibacter ignavus strains isolated from ear infections.</title>
        <authorList>
            <person name="Baehr T."/>
            <person name="Baumhoegger A.M."/>
        </authorList>
    </citation>
    <scope>NUCLEOTIDE SEQUENCE [LARGE SCALE GENOMIC DNA]</scope>
    <source>
        <strain evidence="6 7">BABAE-6</strain>
    </source>
</reference>
<sequence length="557" mass="60753">MTVLLENASSSAPKPTTPLLQLEGLKVDYRSGSSTTPALHGIDFAVCPGQRISVVGESGSGKSTLALSLLGLLPPEASIRDGKLSWGDTPVALSSDRAWQRLRGQKIGLIPQDPGVSLNPVYTIGHQLIEAIRAHQKVPKALARQRALELLDQVGLDAVETRFDQYPHQLSGGMRQRVLIAIALAPEPDLLIADEPTSALDATVQRKILDLLDSIISERDIALVLITHDLAVAAQRTETTVVMHHGNVVEIGDTGTILNTPTHSYTQRLVTAADSLHRSTHIRPPLEVETEVLVQVRGLKRHFAQPKATSRRHDASTLRTNAVDGIDFVIRRGETLALVGESGSGKSTTARLVLGLDTPTEGTVTFDGEPVHNLSGRRWRQLRRRAQLIYQNPFASLNPRWSLEQIITEPLRAFKVGNRAERRATAETLLDQVGLPATFGSRLPRELSGGQRQRVAIARALALSPDFVVCDEPVSALDVSVQEQVLDLMLDLQAEHELTYLFITHDLAVVRRLAHRVAVMNQGKIVETGTTQEVFAHPQEEYTASLLKAVEPLGAGH</sequence>
<name>A0AAJ6AHJ9_9MICC</name>
<dbReference type="NCBIfam" id="NF007739">
    <property type="entry name" value="PRK10419.1"/>
    <property type="match status" value="2"/>
</dbReference>
<dbReference type="GO" id="GO:0055085">
    <property type="term" value="P:transmembrane transport"/>
    <property type="evidence" value="ECO:0007669"/>
    <property type="project" value="UniProtKB-ARBA"/>
</dbReference>
<dbReference type="AlphaFoldDB" id="A0AAJ6AHJ9"/>
<evidence type="ECO:0000256" key="3">
    <source>
        <dbReference type="ARBA" id="ARBA00022741"/>
    </source>
</evidence>
<evidence type="ECO:0000256" key="4">
    <source>
        <dbReference type="ARBA" id="ARBA00022840"/>
    </source>
</evidence>